<evidence type="ECO:0000313" key="3">
    <source>
        <dbReference type="Proteomes" id="UP000041254"/>
    </source>
</evidence>
<name>A0A0G4E870_VITBC</name>
<evidence type="ECO:0000256" key="1">
    <source>
        <dbReference type="SAM" id="MobiDB-lite"/>
    </source>
</evidence>
<organism evidence="2 3">
    <name type="scientific">Vitrella brassicaformis (strain CCMP3155)</name>
    <dbReference type="NCBI Taxonomy" id="1169540"/>
    <lineage>
        <taxon>Eukaryota</taxon>
        <taxon>Sar</taxon>
        <taxon>Alveolata</taxon>
        <taxon>Colpodellida</taxon>
        <taxon>Vitrellaceae</taxon>
        <taxon>Vitrella</taxon>
    </lineage>
</organism>
<protein>
    <submittedName>
        <fullName evidence="2">Uncharacterized protein</fullName>
    </submittedName>
</protein>
<dbReference type="AlphaFoldDB" id="A0A0G4E870"/>
<sequence>MSSATVSSTAVHQGKAPPGGAPRLRSGLKQKVTVGVGRGKTAGNNKRAADTEPDEGGQRGGKARKKNYQAGAGKKRPRAEERRGGRTFHRAIRALCEEFFQDWKQQQPADASKATYAAAGAGAAVTTTRKANSNAFDVKDVAGVVLDKWLKPSDWTTTCRIS</sequence>
<dbReference type="EMBL" id="CDMY01000013">
    <property type="protein sequence ID" value="CEL91723.1"/>
    <property type="molecule type" value="Genomic_DNA"/>
</dbReference>
<dbReference type="InParanoid" id="A0A0G4E870"/>
<feature type="compositionally biased region" description="Polar residues" evidence="1">
    <location>
        <begin position="1"/>
        <end position="11"/>
    </location>
</feature>
<proteinExistence type="predicted"/>
<evidence type="ECO:0000313" key="2">
    <source>
        <dbReference type="EMBL" id="CEL91723.1"/>
    </source>
</evidence>
<gene>
    <name evidence="2" type="ORF">Vbra_10875</name>
</gene>
<keyword evidence="3" id="KW-1185">Reference proteome</keyword>
<feature type="region of interest" description="Disordered" evidence="1">
    <location>
        <begin position="1"/>
        <end position="86"/>
    </location>
</feature>
<reference evidence="2 3" key="1">
    <citation type="submission" date="2014-11" db="EMBL/GenBank/DDBJ databases">
        <authorList>
            <person name="Zhu J."/>
            <person name="Qi W."/>
            <person name="Song R."/>
        </authorList>
    </citation>
    <scope>NUCLEOTIDE SEQUENCE [LARGE SCALE GENOMIC DNA]</scope>
</reference>
<dbReference type="Proteomes" id="UP000041254">
    <property type="component" value="Unassembled WGS sequence"/>
</dbReference>
<accession>A0A0G4E870</accession>
<dbReference type="VEuPathDB" id="CryptoDB:Vbra_10875"/>
<feature type="compositionally biased region" description="Basic residues" evidence="1">
    <location>
        <begin position="61"/>
        <end position="77"/>
    </location>
</feature>